<feature type="transmembrane region" description="Helical" evidence="8">
    <location>
        <begin position="227"/>
        <end position="251"/>
    </location>
</feature>
<feature type="transmembrane region" description="Helical" evidence="8">
    <location>
        <begin position="89"/>
        <end position="115"/>
    </location>
</feature>
<dbReference type="NCBIfam" id="TIGR03226">
    <property type="entry name" value="PhnU"/>
    <property type="match status" value="1"/>
</dbReference>
<evidence type="ECO:0000259" key="10">
    <source>
        <dbReference type="PROSITE" id="PS50928"/>
    </source>
</evidence>
<dbReference type="EMBL" id="JACXYU010000016">
    <property type="protein sequence ID" value="MBD3934439.1"/>
    <property type="molecule type" value="Genomic_DNA"/>
</dbReference>
<protein>
    <submittedName>
        <fullName evidence="11">2-aminoethylphosphonate ABC transporter permease subunit</fullName>
    </submittedName>
</protein>
<sequence length="307" mass="32602">MTTAEAPLPAPLPQAVTRPPSPRPATRRRTSRSGLWLLPPLLCITFALLYPLALVVWESFSPETGAPSLEVYQSTFDSQAFRSAVFTTVYIGLGATAGCLLLGFGLSLVIAFVPFTGSRLISRFIDIFLSFPSFLITLALVFVYGSAGMVNGIWSDATGASNGPVDFLATPWGVLLAQITFFTPFVMRPLLAAFSQLDTSQLEIAASLGARPGRVIRQVILPEARPALVAGGSLVLVMSLNDFGIVLFTGAKDVVTLPLLVYTKAIFDYDYPAACVVAVVSVVLSVSLYLLYRAGTLGASGGRRAGT</sequence>
<dbReference type="Proteomes" id="UP000632289">
    <property type="component" value="Unassembled WGS sequence"/>
</dbReference>
<comment type="similarity">
    <text evidence="2">Belongs to the binding-protein-dependent transport system permease family. CysTW subfamily.</text>
</comment>
<dbReference type="InterPro" id="IPR000515">
    <property type="entry name" value="MetI-like"/>
</dbReference>
<dbReference type="GO" id="GO:0055085">
    <property type="term" value="P:transmembrane transport"/>
    <property type="evidence" value="ECO:0007669"/>
    <property type="project" value="InterPro"/>
</dbReference>
<dbReference type="NCBIfam" id="NF011624">
    <property type="entry name" value="PRK15050.1"/>
    <property type="match status" value="1"/>
</dbReference>
<feature type="transmembrane region" description="Helical" evidence="8">
    <location>
        <begin position="167"/>
        <end position="187"/>
    </location>
</feature>
<feature type="region of interest" description="Disordered" evidence="9">
    <location>
        <begin position="1"/>
        <end position="28"/>
    </location>
</feature>
<name>A0A927IF66_9ACTN</name>
<dbReference type="InterPro" id="IPR035906">
    <property type="entry name" value="MetI-like_sf"/>
</dbReference>
<proteinExistence type="inferred from homology"/>
<dbReference type="PROSITE" id="PS50928">
    <property type="entry name" value="ABC_TM1"/>
    <property type="match status" value="1"/>
</dbReference>
<evidence type="ECO:0000256" key="8">
    <source>
        <dbReference type="RuleBase" id="RU363032"/>
    </source>
</evidence>
<feature type="compositionally biased region" description="Low complexity" evidence="9">
    <location>
        <begin position="1"/>
        <end position="18"/>
    </location>
</feature>
<dbReference type="GO" id="GO:0005886">
    <property type="term" value="C:plasma membrane"/>
    <property type="evidence" value="ECO:0007669"/>
    <property type="project" value="UniProtKB-SubCell"/>
</dbReference>
<dbReference type="Gene3D" id="1.10.3720.10">
    <property type="entry name" value="MetI-like"/>
    <property type="match status" value="1"/>
</dbReference>
<accession>A0A927IF66</accession>
<evidence type="ECO:0000256" key="4">
    <source>
        <dbReference type="ARBA" id="ARBA00022475"/>
    </source>
</evidence>
<keyword evidence="4" id="KW-1003">Cell membrane</keyword>
<feature type="transmembrane region" description="Helical" evidence="8">
    <location>
        <begin position="127"/>
        <end position="147"/>
    </location>
</feature>
<keyword evidence="7 8" id="KW-0472">Membrane</keyword>
<keyword evidence="6 8" id="KW-1133">Transmembrane helix</keyword>
<evidence type="ECO:0000256" key="6">
    <source>
        <dbReference type="ARBA" id="ARBA00022989"/>
    </source>
</evidence>
<dbReference type="RefSeq" id="WP_191211733.1">
    <property type="nucleotide sequence ID" value="NZ_BAABKL010000001.1"/>
</dbReference>
<organism evidence="11 12">
    <name type="scientific">Streptomyces chumphonensis</name>
    <dbReference type="NCBI Taxonomy" id="1214925"/>
    <lineage>
        <taxon>Bacteria</taxon>
        <taxon>Bacillati</taxon>
        <taxon>Actinomycetota</taxon>
        <taxon>Actinomycetes</taxon>
        <taxon>Kitasatosporales</taxon>
        <taxon>Streptomycetaceae</taxon>
        <taxon>Streptomyces</taxon>
    </lineage>
</organism>
<evidence type="ECO:0000313" key="12">
    <source>
        <dbReference type="Proteomes" id="UP000632289"/>
    </source>
</evidence>
<feature type="transmembrane region" description="Helical" evidence="8">
    <location>
        <begin position="271"/>
        <end position="292"/>
    </location>
</feature>
<evidence type="ECO:0000256" key="7">
    <source>
        <dbReference type="ARBA" id="ARBA00023136"/>
    </source>
</evidence>
<dbReference type="GO" id="GO:0033223">
    <property type="term" value="P:2-aminoethylphosphonate transport"/>
    <property type="evidence" value="ECO:0007669"/>
    <property type="project" value="InterPro"/>
</dbReference>
<comment type="caution">
    <text evidence="11">The sequence shown here is derived from an EMBL/GenBank/DDBJ whole genome shotgun (WGS) entry which is preliminary data.</text>
</comment>
<evidence type="ECO:0000256" key="9">
    <source>
        <dbReference type="SAM" id="MobiDB-lite"/>
    </source>
</evidence>
<reference evidence="11" key="1">
    <citation type="submission" date="2020-09" db="EMBL/GenBank/DDBJ databases">
        <title>Secondary metabolite and genome analysis of marine Streptomyces chumphonensis KK1-2T.</title>
        <authorList>
            <person name="Phongsopitanun W."/>
            <person name="Kanchanasin P."/>
            <person name="Pittayakhajonwut P."/>
            <person name="Suwanborirux K."/>
            <person name="Tanasupawat S."/>
        </authorList>
    </citation>
    <scope>NUCLEOTIDE SEQUENCE</scope>
    <source>
        <strain evidence="11">KK1-2</strain>
    </source>
</reference>
<dbReference type="PANTHER" id="PTHR42929">
    <property type="entry name" value="INNER MEMBRANE ABC TRANSPORTER PERMEASE PROTEIN YDCU-RELATED-RELATED"/>
    <property type="match status" value="1"/>
</dbReference>
<keyword evidence="3 8" id="KW-0813">Transport</keyword>
<keyword evidence="5 8" id="KW-0812">Transmembrane</keyword>
<dbReference type="Pfam" id="PF00528">
    <property type="entry name" value="BPD_transp_1"/>
    <property type="match status" value="1"/>
</dbReference>
<dbReference type="AlphaFoldDB" id="A0A927IF66"/>
<feature type="domain" description="ABC transmembrane type-1" evidence="10">
    <location>
        <begin position="85"/>
        <end position="292"/>
    </location>
</feature>
<gene>
    <name evidence="11" type="ORF">IF129_23105</name>
</gene>
<keyword evidence="12" id="KW-1185">Reference proteome</keyword>
<dbReference type="SUPFAM" id="SSF161098">
    <property type="entry name" value="MetI-like"/>
    <property type="match status" value="1"/>
</dbReference>
<dbReference type="PANTHER" id="PTHR42929:SF1">
    <property type="entry name" value="INNER MEMBRANE ABC TRANSPORTER PERMEASE PROTEIN YDCU-RELATED"/>
    <property type="match status" value="1"/>
</dbReference>
<evidence type="ECO:0000256" key="5">
    <source>
        <dbReference type="ARBA" id="ARBA00022692"/>
    </source>
</evidence>
<evidence type="ECO:0000256" key="2">
    <source>
        <dbReference type="ARBA" id="ARBA00007069"/>
    </source>
</evidence>
<dbReference type="InterPro" id="IPR017636">
    <property type="entry name" value="AminoethylPonate_ABC_perm-PhnU"/>
</dbReference>
<feature type="transmembrane region" description="Helical" evidence="8">
    <location>
        <begin position="35"/>
        <end position="57"/>
    </location>
</feature>
<evidence type="ECO:0000256" key="3">
    <source>
        <dbReference type="ARBA" id="ARBA00022448"/>
    </source>
</evidence>
<evidence type="ECO:0000256" key="1">
    <source>
        <dbReference type="ARBA" id="ARBA00004651"/>
    </source>
</evidence>
<evidence type="ECO:0000313" key="11">
    <source>
        <dbReference type="EMBL" id="MBD3934439.1"/>
    </source>
</evidence>
<comment type="subcellular location">
    <subcellularLocation>
        <location evidence="1 8">Cell membrane</location>
        <topology evidence="1 8">Multi-pass membrane protein</topology>
    </subcellularLocation>
</comment>
<dbReference type="CDD" id="cd06261">
    <property type="entry name" value="TM_PBP2"/>
    <property type="match status" value="1"/>
</dbReference>